<dbReference type="InterPro" id="IPR049278">
    <property type="entry name" value="MS_channel_C"/>
</dbReference>
<dbReference type="RefSeq" id="WP_126010390.1">
    <property type="nucleotide sequence ID" value="NZ_CP032509.1"/>
</dbReference>
<evidence type="ECO:0000259" key="12">
    <source>
        <dbReference type="Pfam" id="PF25392"/>
    </source>
</evidence>
<dbReference type="InterPro" id="IPR057485">
    <property type="entry name" value="YbiO-like_TM1"/>
</dbReference>
<comment type="subcellular location">
    <subcellularLocation>
        <location evidence="1">Cell membrane</location>
        <topology evidence="1">Multi-pass membrane protein</topology>
    </subcellularLocation>
</comment>
<dbReference type="PANTHER" id="PTHR30460">
    <property type="entry name" value="MODERATE CONDUCTANCE MECHANOSENSITIVE CHANNEL YBIO"/>
    <property type="match status" value="1"/>
</dbReference>
<dbReference type="GO" id="GO:0008381">
    <property type="term" value="F:mechanosensitive monoatomic ion channel activity"/>
    <property type="evidence" value="ECO:0007669"/>
    <property type="project" value="InterPro"/>
</dbReference>
<dbReference type="SUPFAM" id="SSF82689">
    <property type="entry name" value="Mechanosensitive channel protein MscS (YggB), C-terminal domain"/>
    <property type="match status" value="1"/>
</dbReference>
<dbReference type="Pfam" id="PF21088">
    <property type="entry name" value="MS_channel_1st"/>
    <property type="match status" value="1"/>
</dbReference>
<evidence type="ECO:0000256" key="5">
    <source>
        <dbReference type="ARBA" id="ARBA00022989"/>
    </source>
</evidence>
<name>A0A3Q8XQX8_9HYPH</name>
<evidence type="ECO:0000256" key="2">
    <source>
        <dbReference type="ARBA" id="ARBA00008017"/>
    </source>
</evidence>
<proteinExistence type="inferred from homology"/>
<evidence type="ECO:0000259" key="10">
    <source>
        <dbReference type="Pfam" id="PF21082"/>
    </source>
</evidence>
<dbReference type="SUPFAM" id="SSF50182">
    <property type="entry name" value="Sm-like ribonucleoproteins"/>
    <property type="match status" value="1"/>
</dbReference>
<feature type="transmembrane region" description="Helical" evidence="8">
    <location>
        <begin position="357"/>
        <end position="380"/>
    </location>
</feature>
<dbReference type="Gene3D" id="1.10.287.1260">
    <property type="match status" value="1"/>
</dbReference>
<feature type="transmembrane region" description="Helical" evidence="8">
    <location>
        <begin position="300"/>
        <end position="323"/>
    </location>
</feature>
<evidence type="ECO:0000256" key="3">
    <source>
        <dbReference type="ARBA" id="ARBA00022475"/>
    </source>
</evidence>
<protein>
    <submittedName>
        <fullName evidence="13">Mechanosensitive ion channel protein MscS</fullName>
    </submittedName>
</protein>
<feature type="domain" description="Mechanosensitive ion channel MscS" evidence="9">
    <location>
        <begin position="562"/>
        <end position="625"/>
    </location>
</feature>
<keyword evidence="3" id="KW-1003">Cell membrane</keyword>
<keyword evidence="4 8" id="KW-0812">Transmembrane</keyword>
<feature type="transmembrane region" description="Helical" evidence="8">
    <location>
        <begin position="154"/>
        <end position="172"/>
    </location>
</feature>
<dbReference type="InterPro" id="IPR011066">
    <property type="entry name" value="MscS_channel_C_sf"/>
</dbReference>
<dbReference type="InterPro" id="IPR006685">
    <property type="entry name" value="MscS_channel_2nd"/>
</dbReference>
<dbReference type="InterPro" id="IPR049142">
    <property type="entry name" value="MS_channel_1st"/>
</dbReference>
<organism evidence="13 14">
    <name type="scientific">Georhizobium profundi</name>
    <dbReference type="NCBI Taxonomy" id="2341112"/>
    <lineage>
        <taxon>Bacteria</taxon>
        <taxon>Pseudomonadati</taxon>
        <taxon>Pseudomonadota</taxon>
        <taxon>Alphaproteobacteria</taxon>
        <taxon>Hyphomicrobiales</taxon>
        <taxon>Rhizobiaceae</taxon>
        <taxon>Georhizobium</taxon>
    </lineage>
</organism>
<dbReference type="PANTHER" id="PTHR30460:SF0">
    <property type="entry name" value="MODERATE CONDUCTANCE MECHANOSENSITIVE CHANNEL YBIO"/>
    <property type="match status" value="1"/>
</dbReference>
<dbReference type="InterPro" id="IPR045276">
    <property type="entry name" value="YbiO_bact"/>
</dbReference>
<evidence type="ECO:0000256" key="4">
    <source>
        <dbReference type="ARBA" id="ARBA00022692"/>
    </source>
</evidence>
<feature type="region of interest" description="Disordered" evidence="7">
    <location>
        <begin position="758"/>
        <end position="802"/>
    </location>
</feature>
<evidence type="ECO:0000256" key="7">
    <source>
        <dbReference type="SAM" id="MobiDB-lite"/>
    </source>
</evidence>
<dbReference type="KEGG" id="abaw:D5400_13045"/>
<dbReference type="Gene3D" id="3.30.70.100">
    <property type="match status" value="1"/>
</dbReference>
<feature type="transmembrane region" description="Helical" evidence="8">
    <location>
        <begin position="386"/>
        <end position="405"/>
    </location>
</feature>
<evidence type="ECO:0000313" key="13">
    <source>
        <dbReference type="EMBL" id="AZN72074.1"/>
    </source>
</evidence>
<feature type="transmembrane region" description="Helical" evidence="8">
    <location>
        <begin position="515"/>
        <end position="535"/>
    </location>
</feature>
<sequence>MFEPRTTVFQSFRFLKTCLSVLLLVVTFGAAGLLPVAAQDAEPATEETTQGASPELLLLIEALRNDESRNRLLEELEAVAGEIEPGPVETIDEALFGTSETSLGRRIAETTRFFAESAAGSAAAFANQLSAAPRMFSALDPDQIDVLWQALRDLALVIIATYALFVALRSFAKGYYRSMGMKSTSATLLQRIVFIVVSALLDAFVVIVAWAAGYIIALTFFGEMGTIGLRQTLYLNAFLIVELAKVILRIVLSPSAPQLRLLPVSDDAAKRMNRGFTWIISILGYGQLLLLPIFNQSVSLAAGQAISALVALIAVLIAIGMTLSNRLRVSRWLLDTPEDQPRSRHVRFLAHRWHWPVLLYLAFLFVIVLASPAGVLLSILAASGQILIAVIIGFMVSNWIARAIARGISLPERLNQRLPLLERRLNAFVPKLLTVIRGLIFLAVLLFVLDTINFFDLQGWMQSQVGVRTTAAIISVFFILIFAFAAWLALNSWVDYRLNPDFGRPATSREQTLLSLLRNAATIAILVIGVMFALSEIGINIAPLIASAGVLGLAIGFGAQKLVQDIITGVFIQLENAINVGDVITVGGTTGTVERLTIRSVSLRDLEAGYHIIPFSSVDMVTNFVRDYGYHVANIGIAYREDVEDAHRAMEEAFALIKQDPAIAANIIGDLEWFGVTLLGDSAVTVRARIKTKPGTQWGVGRAYNAAVKRVFDEHDIEIPFPHQTLFFGVDKHGKAPAAHIQVDAAASTGQEVLAAAAQPAEERIVDPGSEAALPASTTSAPAKRRRRRVIRDDVPDDDEET</sequence>
<dbReference type="Pfam" id="PF25392">
    <property type="entry name" value="MS_channel_TM1"/>
    <property type="match status" value="1"/>
</dbReference>
<keyword evidence="6 8" id="KW-0472">Membrane</keyword>
<comment type="similarity">
    <text evidence="2">Belongs to the MscS (TC 1.A.23) family.</text>
</comment>
<keyword evidence="5 8" id="KW-1133">Transmembrane helix</keyword>
<dbReference type="Pfam" id="PF21082">
    <property type="entry name" value="MS_channel_3rd"/>
    <property type="match status" value="1"/>
</dbReference>
<feature type="compositionally biased region" description="Low complexity" evidence="7">
    <location>
        <begin position="772"/>
        <end position="782"/>
    </location>
</feature>
<dbReference type="AlphaFoldDB" id="A0A3Q8XQX8"/>
<feature type="transmembrane region" description="Helical" evidence="8">
    <location>
        <begin position="275"/>
        <end position="294"/>
    </location>
</feature>
<dbReference type="EMBL" id="CP032509">
    <property type="protein sequence ID" value="AZN72074.1"/>
    <property type="molecule type" value="Genomic_DNA"/>
</dbReference>
<feature type="domain" description="Moderate conductance mechanosensitive channel YbiO-like transmembrane helix 1" evidence="12">
    <location>
        <begin position="382"/>
        <end position="460"/>
    </location>
</feature>
<accession>A0A3Q8XQX8</accession>
<dbReference type="InterPro" id="IPR010920">
    <property type="entry name" value="LSM_dom_sf"/>
</dbReference>
<evidence type="ECO:0000256" key="1">
    <source>
        <dbReference type="ARBA" id="ARBA00004651"/>
    </source>
</evidence>
<feature type="domain" description="Mechanosensitive ion channel transmembrane helices 2/3" evidence="11">
    <location>
        <begin position="522"/>
        <end position="560"/>
    </location>
</feature>
<dbReference type="Gene3D" id="2.30.30.60">
    <property type="match status" value="1"/>
</dbReference>
<evidence type="ECO:0000313" key="14">
    <source>
        <dbReference type="Proteomes" id="UP000268192"/>
    </source>
</evidence>
<reference evidence="13 14" key="1">
    <citation type="submission" date="2018-09" db="EMBL/GenBank/DDBJ databases">
        <title>Marinorhizobium profundi gen. nov., sp. nov., isolated from a deep-sea sediment sample from the New Britain Trench and proposal of Marinorhizobiaceae fam. nov. in the order Rhizobiales of the class Alphaproteobacteria.</title>
        <authorList>
            <person name="Cao J."/>
        </authorList>
    </citation>
    <scope>NUCLEOTIDE SEQUENCE [LARGE SCALE GENOMIC DNA]</scope>
    <source>
        <strain evidence="13 14">WS11</strain>
    </source>
</reference>
<dbReference type="GO" id="GO:0005886">
    <property type="term" value="C:plasma membrane"/>
    <property type="evidence" value="ECO:0007669"/>
    <property type="project" value="UniProtKB-SubCell"/>
</dbReference>
<gene>
    <name evidence="13" type="ORF">D5400_13045</name>
</gene>
<evidence type="ECO:0000259" key="11">
    <source>
        <dbReference type="Pfam" id="PF21088"/>
    </source>
</evidence>
<dbReference type="OrthoDB" id="9814206at2"/>
<dbReference type="Pfam" id="PF00924">
    <property type="entry name" value="MS_channel_2nd"/>
    <property type="match status" value="1"/>
</dbReference>
<keyword evidence="14" id="KW-1185">Reference proteome</keyword>
<feature type="transmembrane region" description="Helical" evidence="8">
    <location>
        <begin position="192"/>
        <end position="221"/>
    </location>
</feature>
<dbReference type="InterPro" id="IPR011014">
    <property type="entry name" value="MscS_channel_TM-2"/>
</dbReference>
<feature type="transmembrane region" description="Helical" evidence="8">
    <location>
        <begin position="425"/>
        <end position="449"/>
    </location>
</feature>
<evidence type="ECO:0000259" key="9">
    <source>
        <dbReference type="Pfam" id="PF00924"/>
    </source>
</evidence>
<dbReference type="Proteomes" id="UP000268192">
    <property type="component" value="Chromosome"/>
</dbReference>
<dbReference type="InterPro" id="IPR023408">
    <property type="entry name" value="MscS_beta-dom_sf"/>
</dbReference>
<evidence type="ECO:0000256" key="8">
    <source>
        <dbReference type="SAM" id="Phobius"/>
    </source>
</evidence>
<feature type="transmembrane region" description="Helical" evidence="8">
    <location>
        <begin position="541"/>
        <end position="559"/>
    </location>
</feature>
<feature type="transmembrane region" description="Helical" evidence="8">
    <location>
        <begin position="469"/>
        <end position="494"/>
    </location>
</feature>
<dbReference type="SUPFAM" id="SSF82861">
    <property type="entry name" value="Mechanosensitive channel protein MscS (YggB), transmembrane region"/>
    <property type="match status" value="1"/>
</dbReference>
<feature type="domain" description="Mechanosensitive ion channel MscS C-terminal" evidence="10">
    <location>
        <begin position="632"/>
        <end position="719"/>
    </location>
</feature>
<feature type="transmembrane region" description="Helical" evidence="8">
    <location>
        <begin position="233"/>
        <end position="252"/>
    </location>
</feature>
<evidence type="ECO:0000256" key="6">
    <source>
        <dbReference type="ARBA" id="ARBA00023136"/>
    </source>
</evidence>